<dbReference type="AlphaFoldDB" id="A0A137SCM3"/>
<sequence>MDDPAEKTGNIENYIRHLARQNGVTYQRLPDDDIATVATRLTGDEVVTDDVEDLIVALRRANVISGEQMVELLGRYLRNTYSS</sequence>
<dbReference type="RefSeq" id="WP_058091376.1">
    <property type="nucleotide sequence ID" value="NZ_LOCO01000007.1"/>
</dbReference>
<reference evidence="2" key="1">
    <citation type="submission" date="2015-12" db="EMBL/GenBank/DDBJ databases">
        <authorList>
            <person name="Lima A."/>
            <person name="Farahani Zayas N."/>
            <person name="Castro Da Silva M.A."/>
            <person name="Cabral A."/>
            <person name="Pessatti M.L."/>
        </authorList>
    </citation>
    <scope>NUCLEOTIDE SEQUENCE [LARGE SCALE GENOMIC DNA]</scope>
    <source>
        <strain evidence="2">LAMA 842</strain>
    </source>
</reference>
<dbReference type="EMBL" id="LOCO01000007">
    <property type="protein sequence ID" value="KXO10189.1"/>
    <property type="molecule type" value="Genomic_DNA"/>
</dbReference>
<protein>
    <submittedName>
        <fullName evidence="1">Uncharacterized protein</fullName>
    </submittedName>
</protein>
<dbReference type="PATRIC" id="fig|1306954.6.peg.3675"/>
<comment type="caution">
    <text evidence="1">The sequence shown here is derived from an EMBL/GenBank/DDBJ whole genome shotgun (WGS) entry which is preliminary data.</text>
</comment>
<accession>A0A137SCM3</accession>
<evidence type="ECO:0000313" key="2">
    <source>
        <dbReference type="Proteomes" id="UP000070282"/>
    </source>
</evidence>
<dbReference type="Proteomes" id="UP000070282">
    <property type="component" value="Unassembled WGS sequence"/>
</dbReference>
<proteinExistence type="predicted"/>
<evidence type="ECO:0000313" key="1">
    <source>
        <dbReference type="EMBL" id="KXO10189.1"/>
    </source>
</evidence>
<organism evidence="1 2">
    <name type="scientific">Marinobacter excellens LAMA 842</name>
    <dbReference type="NCBI Taxonomy" id="1306954"/>
    <lineage>
        <taxon>Bacteria</taxon>
        <taxon>Pseudomonadati</taxon>
        <taxon>Pseudomonadota</taxon>
        <taxon>Gammaproteobacteria</taxon>
        <taxon>Pseudomonadales</taxon>
        <taxon>Marinobacteraceae</taxon>
        <taxon>Marinobacter</taxon>
    </lineage>
</organism>
<gene>
    <name evidence="1" type="ORF">J122_1698</name>
</gene>
<name>A0A137SCM3_9GAMM</name>
<keyword evidence="2" id="KW-1185">Reference proteome</keyword>